<feature type="region of interest" description="Disordered" evidence="1">
    <location>
        <begin position="1"/>
        <end position="25"/>
    </location>
</feature>
<evidence type="ECO:0008006" key="4">
    <source>
        <dbReference type="Google" id="ProtNLM"/>
    </source>
</evidence>
<protein>
    <recommendedName>
        <fullName evidence="4">Transcriptional activator HlyU</fullName>
    </recommendedName>
</protein>
<organism evidence="2 3">
    <name type="scientific">Pseudoroseicyclus tamaricis</name>
    <dbReference type="NCBI Taxonomy" id="2705421"/>
    <lineage>
        <taxon>Bacteria</taxon>
        <taxon>Pseudomonadati</taxon>
        <taxon>Pseudomonadota</taxon>
        <taxon>Alphaproteobacteria</taxon>
        <taxon>Rhodobacterales</taxon>
        <taxon>Paracoccaceae</taxon>
        <taxon>Pseudoroseicyclus</taxon>
    </lineage>
</organism>
<comment type="caution">
    <text evidence="2">The sequence shown here is derived from an EMBL/GenBank/DDBJ whole genome shotgun (WGS) entry which is preliminary data.</text>
</comment>
<evidence type="ECO:0000313" key="3">
    <source>
        <dbReference type="Proteomes" id="UP000474757"/>
    </source>
</evidence>
<gene>
    <name evidence="2" type="ORF">GZA08_01215</name>
</gene>
<evidence type="ECO:0000256" key="1">
    <source>
        <dbReference type="SAM" id="MobiDB-lite"/>
    </source>
</evidence>
<dbReference type="AlphaFoldDB" id="A0A6B2JNM7"/>
<dbReference type="Proteomes" id="UP000474757">
    <property type="component" value="Unassembled WGS sequence"/>
</dbReference>
<reference evidence="2 3" key="1">
    <citation type="submission" date="2020-02" db="EMBL/GenBank/DDBJ databases">
        <title>Pseudoroseicyclus tamarix, sp. nov., isolated from offshore sediment of a Tamarix chinensis forest.</title>
        <authorList>
            <person name="Gai Y."/>
        </authorList>
    </citation>
    <scope>NUCLEOTIDE SEQUENCE [LARGE SCALE GENOMIC DNA]</scope>
    <source>
        <strain evidence="2 3">CLL3-39</strain>
    </source>
</reference>
<evidence type="ECO:0000313" key="2">
    <source>
        <dbReference type="EMBL" id="NDU99589.1"/>
    </source>
</evidence>
<name>A0A6B2JNM7_9RHOB</name>
<proteinExistence type="predicted"/>
<dbReference type="Pfam" id="PF10115">
    <property type="entry name" value="HlyU"/>
    <property type="match status" value="1"/>
</dbReference>
<dbReference type="InterPro" id="IPR018772">
    <property type="entry name" value="Transcription_activator_HlyU"/>
</dbReference>
<dbReference type="EMBL" id="JAAGAB010000001">
    <property type="protein sequence ID" value="NDU99589.1"/>
    <property type="molecule type" value="Genomic_DNA"/>
</dbReference>
<sequence>MSLFSKLFGGGGKGESPAAAAEPDMHEGFAIYPEPIREGSKWRIAARIEKDGKTHQLIRADTLETEEAAVQASLGKARLMIDQMGERIFD</sequence>
<dbReference type="RefSeq" id="WP_163889212.1">
    <property type="nucleotide sequence ID" value="NZ_JAAFYS010000001.1"/>
</dbReference>
<keyword evidence="3" id="KW-1185">Reference proteome</keyword>
<accession>A0A6B2JNM7</accession>